<evidence type="ECO:0000256" key="6">
    <source>
        <dbReference type="ARBA" id="ARBA00022884"/>
    </source>
</evidence>
<keyword evidence="4 7" id="KW-0255">Endonuclease</keyword>
<dbReference type="GO" id="GO:0030677">
    <property type="term" value="C:ribonuclease P complex"/>
    <property type="evidence" value="ECO:0007669"/>
    <property type="project" value="TreeGrafter"/>
</dbReference>
<proteinExistence type="inferred from homology"/>
<feature type="compositionally biased region" description="Basic and acidic residues" evidence="9">
    <location>
        <begin position="54"/>
        <end position="69"/>
    </location>
</feature>
<dbReference type="InterPro" id="IPR020539">
    <property type="entry name" value="RNase_P_CS"/>
</dbReference>
<evidence type="ECO:0000256" key="7">
    <source>
        <dbReference type="HAMAP-Rule" id="MF_00227"/>
    </source>
</evidence>
<dbReference type="GO" id="GO:0001682">
    <property type="term" value="P:tRNA 5'-leader removal"/>
    <property type="evidence" value="ECO:0007669"/>
    <property type="project" value="UniProtKB-UniRule"/>
</dbReference>
<protein>
    <recommendedName>
        <fullName evidence="7 8">Ribonuclease P protein component</fullName>
        <shortName evidence="7">RNase P protein</shortName>
        <shortName evidence="7">RNaseP protein</shortName>
        <ecNumber evidence="7 8">3.1.26.5</ecNumber>
    </recommendedName>
    <alternativeName>
        <fullName evidence="7">Protein C5</fullName>
    </alternativeName>
</protein>
<evidence type="ECO:0000256" key="2">
    <source>
        <dbReference type="ARBA" id="ARBA00022694"/>
    </source>
</evidence>
<comment type="similarity">
    <text evidence="7">Belongs to the RnpA family.</text>
</comment>
<dbReference type="InterPro" id="IPR020568">
    <property type="entry name" value="Ribosomal_Su5_D2-typ_SF"/>
</dbReference>
<keyword evidence="2 7" id="KW-0819">tRNA processing</keyword>
<dbReference type="SUPFAM" id="SSF54211">
    <property type="entry name" value="Ribosomal protein S5 domain 2-like"/>
    <property type="match status" value="1"/>
</dbReference>
<sequence length="153" mass="17580">MALPKAHRLRHRQDFSAVYQAGSRQSGPHLTLRALRKRRSVRLERLELSARSDLDQFDQSDRNGKEQTQRQEQQAIPPTQIGISISQKVSKRAVVRNRIKRQLRAIVQQFLPQISPGWQLVIVVKPNAAECGYEQFLQELKQLLISAEVINGH</sequence>
<dbReference type="GO" id="GO:0000049">
    <property type="term" value="F:tRNA binding"/>
    <property type="evidence" value="ECO:0007669"/>
    <property type="project" value="UniProtKB-UniRule"/>
</dbReference>
<dbReference type="EC" id="3.1.26.5" evidence="7 8"/>
<dbReference type="GO" id="GO:0042781">
    <property type="term" value="F:3'-tRNA processing endoribonuclease activity"/>
    <property type="evidence" value="ECO:0007669"/>
    <property type="project" value="TreeGrafter"/>
</dbReference>
<keyword evidence="3 7" id="KW-0540">Nuclease</keyword>
<dbReference type="InterPro" id="IPR014721">
    <property type="entry name" value="Ribsml_uS5_D2-typ_fold_subgr"/>
</dbReference>
<dbReference type="AlphaFoldDB" id="A0AA96WJM8"/>
<dbReference type="GO" id="GO:0004526">
    <property type="term" value="F:ribonuclease P activity"/>
    <property type="evidence" value="ECO:0007669"/>
    <property type="project" value="UniProtKB-UniRule"/>
</dbReference>
<evidence type="ECO:0000256" key="5">
    <source>
        <dbReference type="ARBA" id="ARBA00022801"/>
    </source>
</evidence>
<dbReference type="HAMAP" id="MF_00227">
    <property type="entry name" value="RNase_P"/>
    <property type="match status" value="1"/>
</dbReference>
<comment type="subunit">
    <text evidence="7">Consists of a catalytic RNA component (M1 or rnpB) and a protein subunit.</text>
</comment>
<keyword evidence="5 7" id="KW-0378">Hydrolase</keyword>
<dbReference type="PANTHER" id="PTHR33992:SF1">
    <property type="entry name" value="RIBONUCLEASE P PROTEIN COMPONENT"/>
    <property type="match status" value="1"/>
</dbReference>
<evidence type="ECO:0000256" key="8">
    <source>
        <dbReference type="NCBIfam" id="TIGR00188"/>
    </source>
</evidence>
<dbReference type="RefSeq" id="WP_316432067.1">
    <property type="nucleotide sequence ID" value="NZ_CP053586.1"/>
</dbReference>
<organism evidence="10">
    <name type="scientific">Leptolyngbya sp. NK1-12</name>
    <dbReference type="NCBI Taxonomy" id="2547451"/>
    <lineage>
        <taxon>Bacteria</taxon>
        <taxon>Bacillati</taxon>
        <taxon>Cyanobacteriota</taxon>
        <taxon>Cyanophyceae</taxon>
        <taxon>Leptolyngbyales</taxon>
        <taxon>Leptolyngbyaceae</taxon>
        <taxon>Leptolyngbya group</taxon>
        <taxon>Leptolyngbya</taxon>
    </lineage>
</organism>
<dbReference type="Gene3D" id="3.30.230.10">
    <property type="match status" value="1"/>
</dbReference>
<name>A0AA96WJM8_9CYAN</name>
<gene>
    <name evidence="7" type="primary">rnpA</name>
    <name evidence="10" type="ORF">HJG54_25655</name>
</gene>
<accession>A0AA96WJM8</accession>
<comment type="function">
    <text evidence="1 7">RNaseP catalyzes the removal of the 5'-leader sequence from pre-tRNA to produce the mature 5'-terminus. It can also cleave other RNA substrates such as 4.5S RNA. The protein component plays an auxiliary but essential role in vivo by binding to the 5'-leader sequence and broadening the substrate specificity of the ribozyme.</text>
</comment>
<evidence type="ECO:0000313" key="10">
    <source>
        <dbReference type="EMBL" id="WNZ25880.1"/>
    </source>
</evidence>
<dbReference type="NCBIfam" id="TIGR00188">
    <property type="entry name" value="rnpA"/>
    <property type="match status" value="1"/>
</dbReference>
<dbReference type="PANTHER" id="PTHR33992">
    <property type="entry name" value="RIBONUCLEASE P PROTEIN COMPONENT"/>
    <property type="match status" value="1"/>
</dbReference>
<evidence type="ECO:0000256" key="3">
    <source>
        <dbReference type="ARBA" id="ARBA00022722"/>
    </source>
</evidence>
<evidence type="ECO:0000256" key="4">
    <source>
        <dbReference type="ARBA" id="ARBA00022759"/>
    </source>
</evidence>
<dbReference type="Pfam" id="PF00825">
    <property type="entry name" value="Ribonuclease_P"/>
    <property type="match status" value="1"/>
</dbReference>
<dbReference type="EMBL" id="CP053586">
    <property type="protein sequence ID" value="WNZ25880.1"/>
    <property type="molecule type" value="Genomic_DNA"/>
</dbReference>
<comment type="catalytic activity">
    <reaction evidence="7">
        <text>Endonucleolytic cleavage of RNA, removing 5'-extranucleotides from tRNA precursor.</text>
        <dbReference type="EC" id="3.1.26.5"/>
    </reaction>
</comment>
<dbReference type="PROSITE" id="PS00648">
    <property type="entry name" value="RIBONUCLEASE_P"/>
    <property type="match status" value="1"/>
</dbReference>
<evidence type="ECO:0000256" key="1">
    <source>
        <dbReference type="ARBA" id="ARBA00002663"/>
    </source>
</evidence>
<evidence type="ECO:0000256" key="9">
    <source>
        <dbReference type="SAM" id="MobiDB-lite"/>
    </source>
</evidence>
<keyword evidence="6 7" id="KW-0694">RNA-binding</keyword>
<dbReference type="InterPro" id="IPR000100">
    <property type="entry name" value="RNase_P"/>
</dbReference>
<feature type="region of interest" description="Disordered" evidence="9">
    <location>
        <begin position="54"/>
        <end position="77"/>
    </location>
</feature>
<reference evidence="10" key="1">
    <citation type="submission" date="2020-05" db="EMBL/GenBank/DDBJ databases">
        <authorList>
            <person name="Zhu T."/>
            <person name="Keshari N."/>
            <person name="Lu X."/>
        </authorList>
    </citation>
    <scope>NUCLEOTIDE SEQUENCE</scope>
    <source>
        <strain evidence="10">NK1-12</strain>
    </source>
</reference>